<evidence type="ECO:0000313" key="4">
    <source>
        <dbReference type="EMBL" id="MFI9105450.1"/>
    </source>
</evidence>
<protein>
    <submittedName>
        <fullName evidence="4">Class I SAM-dependent methyltransferase</fullName>
        <ecNumber evidence="4">2.1.-.-</ecNumber>
    </submittedName>
</protein>
<dbReference type="SUPFAM" id="SSF53335">
    <property type="entry name" value="S-adenosyl-L-methionine-dependent methyltransferases"/>
    <property type="match status" value="1"/>
</dbReference>
<evidence type="ECO:0000256" key="1">
    <source>
        <dbReference type="ARBA" id="ARBA00022603"/>
    </source>
</evidence>
<comment type="caution">
    <text evidence="4">The sequence shown here is derived from an EMBL/GenBank/DDBJ whole genome shotgun (WGS) entry which is preliminary data.</text>
</comment>
<keyword evidence="2 4" id="KW-0808">Transferase</keyword>
<dbReference type="EC" id="2.1.-.-" evidence="4"/>
<gene>
    <name evidence="4" type="ORF">ACIGXA_33570</name>
</gene>
<dbReference type="InterPro" id="IPR029063">
    <property type="entry name" value="SAM-dependent_MTases_sf"/>
</dbReference>
<dbReference type="InterPro" id="IPR041698">
    <property type="entry name" value="Methyltransf_25"/>
</dbReference>
<dbReference type="GO" id="GO:0008168">
    <property type="term" value="F:methyltransferase activity"/>
    <property type="evidence" value="ECO:0007669"/>
    <property type="project" value="UniProtKB-KW"/>
</dbReference>
<accession>A0ABW8CJA8</accession>
<evidence type="ECO:0000259" key="3">
    <source>
        <dbReference type="Pfam" id="PF13649"/>
    </source>
</evidence>
<sequence>MSDIQDLGYGRQFADFYHWIFPPGDDTARTLASFHPGDGTPTLELGVGTGRIALPLADRVGDVIGVDSSPEMLDVLRANLVTEPRPVIPVHGDIRTYRSEREYGLVLCVCGTLSMLLDPAEQQQVLETCARALAPGGAVVIETHNPAFVAVMHEGRSKDTFFVPCGESAGLQSYSLVNYDRQIWHLSHIWHKDGGTRLASETSRLTTPDEIDVYAERVGLRLEARYGSWQGAPFTGAEPMTICVYRNADEQTLPNSSEPAHPEQHREQ</sequence>
<evidence type="ECO:0000313" key="5">
    <source>
        <dbReference type="Proteomes" id="UP001614394"/>
    </source>
</evidence>
<organism evidence="4 5">
    <name type="scientific">Streptomyces fildesensis</name>
    <dbReference type="NCBI Taxonomy" id="375757"/>
    <lineage>
        <taxon>Bacteria</taxon>
        <taxon>Bacillati</taxon>
        <taxon>Actinomycetota</taxon>
        <taxon>Actinomycetes</taxon>
        <taxon>Kitasatosporales</taxon>
        <taxon>Streptomycetaceae</taxon>
        <taxon>Streptomyces</taxon>
    </lineage>
</organism>
<dbReference type="PANTHER" id="PTHR43861:SF1">
    <property type="entry name" value="TRANS-ACONITATE 2-METHYLTRANSFERASE"/>
    <property type="match status" value="1"/>
</dbReference>
<proteinExistence type="predicted"/>
<dbReference type="GO" id="GO:0032259">
    <property type="term" value="P:methylation"/>
    <property type="evidence" value="ECO:0007669"/>
    <property type="project" value="UniProtKB-KW"/>
</dbReference>
<dbReference type="Proteomes" id="UP001614394">
    <property type="component" value="Unassembled WGS sequence"/>
</dbReference>
<dbReference type="EMBL" id="JBITYG010000012">
    <property type="protein sequence ID" value="MFI9105450.1"/>
    <property type="molecule type" value="Genomic_DNA"/>
</dbReference>
<feature type="domain" description="Methyltransferase" evidence="3">
    <location>
        <begin position="43"/>
        <end position="137"/>
    </location>
</feature>
<dbReference type="Pfam" id="PF13649">
    <property type="entry name" value="Methyltransf_25"/>
    <property type="match status" value="1"/>
</dbReference>
<keyword evidence="1 4" id="KW-0489">Methyltransferase</keyword>
<evidence type="ECO:0000256" key="2">
    <source>
        <dbReference type="ARBA" id="ARBA00022679"/>
    </source>
</evidence>
<dbReference type="CDD" id="cd02440">
    <property type="entry name" value="AdoMet_MTases"/>
    <property type="match status" value="1"/>
</dbReference>
<keyword evidence="5" id="KW-1185">Reference proteome</keyword>
<dbReference type="Gene3D" id="3.40.50.150">
    <property type="entry name" value="Vaccinia Virus protein VP39"/>
    <property type="match status" value="1"/>
</dbReference>
<dbReference type="PANTHER" id="PTHR43861">
    <property type="entry name" value="TRANS-ACONITATE 2-METHYLTRANSFERASE-RELATED"/>
    <property type="match status" value="1"/>
</dbReference>
<reference evidence="4 5" key="1">
    <citation type="submission" date="2024-10" db="EMBL/GenBank/DDBJ databases">
        <title>The Natural Products Discovery Center: Release of the First 8490 Sequenced Strains for Exploring Actinobacteria Biosynthetic Diversity.</title>
        <authorList>
            <person name="Kalkreuter E."/>
            <person name="Kautsar S.A."/>
            <person name="Yang D."/>
            <person name="Bader C.D."/>
            <person name="Teijaro C.N."/>
            <person name="Fluegel L."/>
            <person name="Davis C.M."/>
            <person name="Simpson J.R."/>
            <person name="Lauterbach L."/>
            <person name="Steele A.D."/>
            <person name="Gui C."/>
            <person name="Meng S."/>
            <person name="Li G."/>
            <person name="Viehrig K."/>
            <person name="Ye F."/>
            <person name="Su P."/>
            <person name="Kiefer A.F."/>
            <person name="Nichols A."/>
            <person name="Cepeda A.J."/>
            <person name="Yan W."/>
            <person name="Fan B."/>
            <person name="Jiang Y."/>
            <person name="Adhikari A."/>
            <person name="Zheng C.-J."/>
            <person name="Schuster L."/>
            <person name="Cowan T.M."/>
            <person name="Smanski M.J."/>
            <person name="Chevrette M.G."/>
            <person name="De Carvalho L.P.S."/>
            <person name="Shen B."/>
        </authorList>
    </citation>
    <scope>NUCLEOTIDE SEQUENCE [LARGE SCALE GENOMIC DNA]</scope>
    <source>
        <strain evidence="4 5">NPDC053399</strain>
    </source>
</reference>
<dbReference type="RefSeq" id="WP_399656132.1">
    <property type="nucleotide sequence ID" value="NZ_JBITYG010000012.1"/>
</dbReference>
<name>A0ABW8CJA8_9ACTN</name>